<feature type="compositionally biased region" description="Basic and acidic residues" evidence="1">
    <location>
        <begin position="167"/>
        <end position="179"/>
    </location>
</feature>
<proteinExistence type="predicted"/>
<name>Q5QLU3_ORYSJ</name>
<accession>Q5QLU3</accession>
<feature type="domain" description="KIB1-4 beta-propeller" evidence="2">
    <location>
        <begin position="427"/>
        <end position="599"/>
    </location>
</feature>
<dbReference type="EMBL" id="AP003706">
    <property type="protein sequence ID" value="BAD73609.1"/>
    <property type="molecule type" value="Genomic_DNA"/>
</dbReference>
<evidence type="ECO:0000313" key="3">
    <source>
        <dbReference type="EMBL" id="BAD73609.1"/>
    </source>
</evidence>
<evidence type="ECO:0000259" key="2">
    <source>
        <dbReference type="Pfam" id="PF03478"/>
    </source>
</evidence>
<protein>
    <recommendedName>
        <fullName evidence="2">KIB1-4 beta-propeller domain-containing protein</fullName>
    </recommendedName>
</protein>
<feature type="compositionally biased region" description="Low complexity" evidence="1">
    <location>
        <begin position="1"/>
        <end position="13"/>
    </location>
</feature>
<feature type="compositionally biased region" description="Polar residues" evidence="1">
    <location>
        <begin position="182"/>
        <end position="207"/>
    </location>
</feature>
<feature type="compositionally biased region" description="Pro residues" evidence="1">
    <location>
        <begin position="14"/>
        <end position="32"/>
    </location>
</feature>
<dbReference type="InterPro" id="IPR005174">
    <property type="entry name" value="KIB1-4_b-propeller"/>
</dbReference>
<dbReference type="Proteomes" id="UP000817658">
    <property type="component" value="Chromosome 1"/>
</dbReference>
<dbReference type="PANTHER" id="PTHR44586:SF25">
    <property type="entry name" value="(WILD MALAYSIAN BANANA) HYPOTHETICAL PROTEIN"/>
    <property type="match status" value="1"/>
</dbReference>
<dbReference type="PANTHER" id="PTHR44586">
    <property type="entry name" value="F-BOX DOMAIN CONTAINING PROTEIN, EXPRESSED"/>
    <property type="match status" value="1"/>
</dbReference>
<dbReference type="Pfam" id="PF03478">
    <property type="entry name" value="Beta-prop_KIB1-4"/>
    <property type="match status" value="1"/>
</dbReference>
<reference evidence="3" key="1">
    <citation type="journal article" date="2002" name="Nature">
        <title>The genome sequence and structure of rice chromosome 1.</title>
        <authorList>
            <person name="Sasaki T."/>
            <person name="Matsumoto T."/>
            <person name="Yamamoto K."/>
            <person name="Sakata K."/>
            <person name="Baba T."/>
            <person name="Katayose Y."/>
            <person name="Wu J."/>
            <person name="Niimura Y."/>
            <person name="Cheng Z."/>
            <person name="Nagamura Y."/>
            <person name="Antonio B.A."/>
            <person name="Kanamori H."/>
            <person name="Hosokawa S."/>
            <person name="Masukawa M."/>
            <person name="Arikawa K."/>
            <person name="Chiden Y."/>
            <person name="Hayashi M."/>
            <person name="Okamoto M."/>
            <person name="Ando T."/>
            <person name="Aoki H."/>
            <person name="Arita K."/>
            <person name="Hamada M."/>
            <person name="Harada C."/>
            <person name="Hijishita S."/>
            <person name="Honda M."/>
            <person name="Ichikawa Y."/>
            <person name="Idonuma A."/>
            <person name="Iijima M."/>
            <person name="Ikeda M."/>
            <person name="Ikeno M."/>
            <person name="Itoh S."/>
            <person name="Itoh T."/>
            <person name="Itoh Y."/>
            <person name="Itoh Y."/>
            <person name="Iwabuchi A."/>
            <person name="Kamiya K."/>
            <person name="Karasawa W."/>
            <person name="Katagiri S."/>
            <person name="Kikuta A."/>
            <person name="Kobayashi N."/>
            <person name="Kono I."/>
            <person name="Machita K."/>
            <person name="Maehara T."/>
            <person name="Mizuno H."/>
            <person name="Mizubayashi T."/>
            <person name="Mukai Y."/>
            <person name="Nagasaki H."/>
            <person name="Nakashima M."/>
            <person name="Nakama Y."/>
            <person name="Nakamichi Y."/>
            <person name="Nakamura M."/>
            <person name="Namiki N."/>
            <person name="Negishi M."/>
            <person name="Ohta I."/>
            <person name="Ono N."/>
            <person name="Saji S."/>
            <person name="Sakai K."/>
            <person name="Shibata M."/>
            <person name="Shimokawa T."/>
            <person name="Shomura A."/>
            <person name="Song J."/>
            <person name="Takazaki Y."/>
            <person name="Terasawa K."/>
            <person name="Tsuji K."/>
            <person name="Waki K."/>
            <person name="Yamagata H."/>
            <person name="Yamane H."/>
            <person name="Yoshiki S."/>
            <person name="Yoshihara R."/>
            <person name="Yukawa K."/>
            <person name="Zhong H."/>
            <person name="Iwama H."/>
            <person name="Endo T."/>
            <person name="Ito H."/>
            <person name="Hahn J.H."/>
            <person name="Kim H.I."/>
            <person name="Eun M.Y."/>
            <person name="Yano M."/>
            <person name="Jiang J."/>
            <person name="Gojobori T."/>
        </authorList>
    </citation>
    <scope>NUCLEOTIDE SEQUENCE [LARGE SCALE GENOMIC DNA]</scope>
</reference>
<feature type="region of interest" description="Disordered" evidence="1">
    <location>
        <begin position="163"/>
        <end position="293"/>
    </location>
</feature>
<evidence type="ECO:0000256" key="1">
    <source>
        <dbReference type="SAM" id="MobiDB-lite"/>
    </source>
</evidence>
<feature type="region of interest" description="Disordered" evidence="1">
    <location>
        <begin position="1"/>
        <end position="71"/>
    </location>
</feature>
<gene>
    <name evidence="3" type="primary">OJ1125_C04.14</name>
</gene>
<sequence length="610" mass="67262">MRRRLLLLTLPAPQEAPCPPPQKPPGAPPPPAAVTCADPARSRRVAYLGKPPPATWERLPPKSAAGSSPGTAAAAAASSCLSCDERRRVPRRRAPPTCNDASPAARDLAAQTTFASAKIGLHAPVRPLAQPPSLPLNLAGDEYRRLSRKYLVNTSKTTYRIHPLRLSIERHQSSREPKPTSRMPSSQPPNDLSTTSSHLPVELNTSKGPGHPAQSVRIHRSRTPIASSFNQPERAAARLPIESSSPESPSHPPEVSDPPIGSPIASAAINPSTMSSHLPVEGSHRRFRPPPEVFDPPIKTPLIAAVLHLAPMPLPGHYSRLRGVEHLHRASTMDLPQALIPLVIKPAPKSTSIAKYGRKLHRRSKTMTTPRHDICPRRLDQVWRRLQDVEAGGGYGMNLRLHPKPEPPWLMLPAAGDSPQHLAVADFYSFSDGRRRSITLPSPAIQSRMWIGSAKGWLVTTDDKCGLHLLNPISGTQHSLPSITTTGYFDALPRTDGDEARFLFKVASFVETYWPEGHTRFVGWCSDIEISAEEIRSSRLLKAVPLWDPSSGEYFIMMMHCPRNRVVLARGRDAKWMPLQTRHMYEDVIVYRGQFYMVTLGLSQCELWGP</sequence>
<dbReference type="AlphaFoldDB" id="Q5QLU3"/>
<organism evidence="3">
    <name type="scientific">Oryza sativa subsp. japonica</name>
    <name type="common">Rice</name>
    <dbReference type="NCBI Taxonomy" id="39947"/>
    <lineage>
        <taxon>Eukaryota</taxon>
        <taxon>Viridiplantae</taxon>
        <taxon>Streptophyta</taxon>
        <taxon>Embryophyta</taxon>
        <taxon>Tracheophyta</taxon>
        <taxon>Spermatophyta</taxon>
        <taxon>Magnoliopsida</taxon>
        <taxon>Liliopsida</taxon>
        <taxon>Poales</taxon>
        <taxon>Poaceae</taxon>
        <taxon>BOP clade</taxon>
        <taxon>Oryzoideae</taxon>
        <taxon>Oryzeae</taxon>
        <taxon>Oryzinae</taxon>
        <taxon>Oryza</taxon>
        <taxon>Oryza sativa</taxon>
    </lineage>
</organism>